<dbReference type="EMBL" id="JANBOI010002858">
    <property type="protein sequence ID" value="KAJ1719574.1"/>
    <property type="molecule type" value="Genomic_DNA"/>
</dbReference>
<feature type="compositionally biased region" description="Basic and acidic residues" evidence="1">
    <location>
        <begin position="42"/>
        <end position="56"/>
    </location>
</feature>
<evidence type="ECO:0000313" key="3">
    <source>
        <dbReference type="Proteomes" id="UP001143981"/>
    </source>
</evidence>
<feature type="non-terminal residue" evidence="2">
    <location>
        <position position="1"/>
    </location>
</feature>
<dbReference type="AlphaFoldDB" id="A0A9W8CNI9"/>
<feature type="non-terminal residue" evidence="2">
    <location>
        <position position="287"/>
    </location>
</feature>
<feature type="region of interest" description="Disordered" evidence="1">
    <location>
        <begin position="95"/>
        <end position="143"/>
    </location>
</feature>
<comment type="caution">
    <text evidence="2">The sequence shown here is derived from an EMBL/GenBank/DDBJ whole genome shotgun (WGS) entry which is preliminary data.</text>
</comment>
<sequence>EKRKHSQSRSESESEPEARQVRSRSVSLTPPPSLEPQGRTNDSPDDRGYQHSRNEPGDVYILDSDSEPSVQPVRSSARRLDSDISSLDPALQAVFRSGETSSSRAGSATAMGAGNLDHVRSPGSFRSSPQPDPAAAATMSRARPSGVLEKVQVEFQFMYDDDFLNYELPAFWEAKRWKRVKIHERNKVIKKLSERIAIIVFTSDTMDKALRAYAGAFAVDVLATDPVLLNRTMRVFPTSTLASLGDKLAHYITAVPRSVYNRMREKEALEQAQLAREREQAQRDFEM</sequence>
<gene>
    <name evidence="2" type="ORF">LPJ61_006284</name>
</gene>
<dbReference type="Proteomes" id="UP001143981">
    <property type="component" value="Unassembled WGS sequence"/>
</dbReference>
<organism evidence="2 3">
    <name type="scientific">Coemansia biformis</name>
    <dbReference type="NCBI Taxonomy" id="1286918"/>
    <lineage>
        <taxon>Eukaryota</taxon>
        <taxon>Fungi</taxon>
        <taxon>Fungi incertae sedis</taxon>
        <taxon>Zoopagomycota</taxon>
        <taxon>Kickxellomycotina</taxon>
        <taxon>Kickxellomycetes</taxon>
        <taxon>Kickxellales</taxon>
        <taxon>Kickxellaceae</taxon>
        <taxon>Coemansia</taxon>
    </lineage>
</organism>
<dbReference type="OrthoDB" id="3365399at2759"/>
<proteinExistence type="predicted"/>
<name>A0A9W8CNI9_9FUNG</name>
<evidence type="ECO:0000256" key="1">
    <source>
        <dbReference type="SAM" id="MobiDB-lite"/>
    </source>
</evidence>
<protein>
    <submittedName>
        <fullName evidence="2">Uncharacterized protein</fullName>
    </submittedName>
</protein>
<feature type="region of interest" description="Disordered" evidence="1">
    <location>
        <begin position="1"/>
        <end position="81"/>
    </location>
</feature>
<reference evidence="2" key="1">
    <citation type="submission" date="2022-07" db="EMBL/GenBank/DDBJ databases">
        <title>Phylogenomic reconstructions and comparative analyses of Kickxellomycotina fungi.</title>
        <authorList>
            <person name="Reynolds N.K."/>
            <person name="Stajich J.E."/>
            <person name="Barry K."/>
            <person name="Grigoriev I.V."/>
            <person name="Crous P."/>
            <person name="Smith M.E."/>
        </authorList>
    </citation>
    <scope>NUCLEOTIDE SEQUENCE</scope>
    <source>
        <strain evidence="2">BCRC 34381</strain>
    </source>
</reference>
<evidence type="ECO:0000313" key="2">
    <source>
        <dbReference type="EMBL" id="KAJ1719574.1"/>
    </source>
</evidence>
<accession>A0A9W8CNI9</accession>
<feature type="compositionally biased region" description="Basic and acidic residues" evidence="1">
    <location>
        <begin position="8"/>
        <end position="20"/>
    </location>
</feature>
<keyword evidence="3" id="KW-1185">Reference proteome</keyword>